<evidence type="ECO:0000259" key="2">
    <source>
        <dbReference type="SMART" id="SM00822"/>
    </source>
</evidence>
<proteinExistence type="predicted"/>
<dbReference type="InterPro" id="IPR002347">
    <property type="entry name" value="SDR_fam"/>
</dbReference>
<dbReference type="GO" id="GO:0016491">
    <property type="term" value="F:oxidoreductase activity"/>
    <property type="evidence" value="ECO:0007669"/>
    <property type="project" value="UniProtKB-KW"/>
</dbReference>
<sequence length="254" mass="27211">MNFVGKVVLLTGASSGIGAATAVQLSKLGASLALTGRNVENLQKTANECTKSPNVFTAPGNLTCENDIKKIYTEVINKFGKLDVLINNAGILENGTIENTSLEQFDRLMNTNVRSIYYLTMLSVQDLIKTKGNIVNVSSVNGIRAFPNVLAYNMSKAAVDHFTRCTALELASKGVRVNAVNPGVTITNLHRNGGMDETTYKKFLEHSRTTHALGRPGEAIDVAEAIVYLASDAAKNITGVTLPVDGGRHAMCPR</sequence>
<dbReference type="PROSITE" id="PS00061">
    <property type="entry name" value="ADH_SHORT"/>
    <property type="match status" value="1"/>
</dbReference>
<protein>
    <submittedName>
        <fullName evidence="3">Putative diacetyl reductase/l-xylulose reductase</fullName>
    </submittedName>
</protein>
<dbReference type="FunFam" id="3.40.50.720:FF:000084">
    <property type="entry name" value="Short-chain dehydrogenase reductase"/>
    <property type="match status" value="1"/>
</dbReference>
<accession>A0A6M2DWI6</accession>
<dbReference type="SMART" id="SM00822">
    <property type="entry name" value="PKS_KR"/>
    <property type="match status" value="1"/>
</dbReference>
<dbReference type="SUPFAM" id="SSF51735">
    <property type="entry name" value="NAD(P)-binding Rossmann-fold domains"/>
    <property type="match status" value="1"/>
</dbReference>
<evidence type="ECO:0000256" key="1">
    <source>
        <dbReference type="ARBA" id="ARBA00023002"/>
    </source>
</evidence>
<dbReference type="GO" id="GO:0006629">
    <property type="term" value="P:lipid metabolic process"/>
    <property type="evidence" value="ECO:0007669"/>
    <property type="project" value="UniProtKB-ARBA"/>
</dbReference>
<feature type="domain" description="Ketoreductase" evidence="2">
    <location>
        <begin position="6"/>
        <end position="183"/>
    </location>
</feature>
<name>A0A6M2DWI6_XENCH</name>
<dbReference type="Pfam" id="PF13561">
    <property type="entry name" value="adh_short_C2"/>
    <property type="match status" value="1"/>
</dbReference>
<dbReference type="PRINTS" id="PR00081">
    <property type="entry name" value="GDHRDH"/>
</dbReference>
<dbReference type="Gene3D" id="3.40.50.720">
    <property type="entry name" value="NAD(P)-binding Rossmann-like Domain"/>
    <property type="match status" value="1"/>
</dbReference>
<dbReference type="InterPro" id="IPR057326">
    <property type="entry name" value="KR_dom"/>
</dbReference>
<keyword evidence="1" id="KW-0560">Oxidoreductase</keyword>
<dbReference type="EMBL" id="GIIL01006983">
    <property type="protein sequence ID" value="NOV50709.1"/>
    <property type="molecule type" value="Transcribed_RNA"/>
</dbReference>
<dbReference type="AlphaFoldDB" id="A0A6M2DWI6"/>
<dbReference type="NCBIfam" id="NF005559">
    <property type="entry name" value="PRK07231.1"/>
    <property type="match status" value="1"/>
</dbReference>
<organism evidence="3">
    <name type="scientific">Xenopsylla cheopis</name>
    <name type="common">Oriental rat flea</name>
    <name type="synonym">Pulex cheopis</name>
    <dbReference type="NCBI Taxonomy" id="163159"/>
    <lineage>
        <taxon>Eukaryota</taxon>
        <taxon>Metazoa</taxon>
        <taxon>Ecdysozoa</taxon>
        <taxon>Arthropoda</taxon>
        <taxon>Hexapoda</taxon>
        <taxon>Insecta</taxon>
        <taxon>Pterygota</taxon>
        <taxon>Neoptera</taxon>
        <taxon>Endopterygota</taxon>
        <taxon>Siphonaptera</taxon>
        <taxon>Pulicidae</taxon>
        <taxon>Xenopsyllinae</taxon>
        <taxon>Xenopsylla</taxon>
    </lineage>
</organism>
<dbReference type="PANTHER" id="PTHR43975">
    <property type="entry name" value="ZGC:101858"/>
    <property type="match status" value="1"/>
</dbReference>
<evidence type="ECO:0000313" key="3">
    <source>
        <dbReference type="EMBL" id="NOV50709.1"/>
    </source>
</evidence>
<dbReference type="InterPro" id="IPR020904">
    <property type="entry name" value="Sc_DH/Rdtase_CS"/>
</dbReference>
<dbReference type="PANTHER" id="PTHR43975:SF2">
    <property type="entry name" value="EG:BACR7A4.14 PROTEIN-RELATED"/>
    <property type="match status" value="1"/>
</dbReference>
<dbReference type="InterPro" id="IPR036291">
    <property type="entry name" value="NAD(P)-bd_dom_sf"/>
</dbReference>
<dbReference type="PRINTS" id="PR00080">
    <property type="entry name" value="SDRFAMILY"/>
</dbReference>
<reference evidence="3" key="1">
    <citation type="submission" date="2020-03" db="EMBL/GenBank/DDBJ databases">
        <title>Transcriptomic Profiling of the Digestive Tract of the Rat Flea, Xenopsylla cheopis, Following Blood Feeding and Infection with Yersinia pestis.</title>
        <authorList>
            <person name="Bland D.M."/>
            <person name="Martens C.A."/>
            <person name="Virtaneva K."/>
            <person name="Kanakabandi K."/>
            <person name="Long D."/>
            <person name="Rosenke R."/>
            <person name="Saturday G.A."/>
            <person name="Hoyt F.H."/>
            <person name="Bruno D.P."/>
            <person name="Ribeiro J.M.C."/>
            <person name="Hinnebusch J."/>
        </authorList>
    </citation>
    <scope>NUCLEOTIDE SEQUENCE</scope>
</reference>